<organism evidence="2 3">
    <name type="scientific">Sphingobacterium siyangense</name>
    <dbReference type="NCBI Taxonomy" id="459529"/>
    <lineage>
        <taxon>Bacteria</taxon>
        <taxon>Pseudomonadati</taxon>
        <taxon>Bacteroidota</taxon>
        <taxon>Sphingobacteriia</taxon>
        <taxon>Sphingobacteriales</taxon>
        <taxon>Sphingobacteriaceae</taxon>
        <taxon>Sphingobacterium</taxon>
    </lineage>
</organism>
<proteinExistence type="predicted"/>
<dbReference type="RefSeq" id="WP_120336412.1">
    <property type="nucleotide sequence ID" value="NZ_MCAQ01000029.1"/>
</dbReference>
<evidence type="ECO:0000313" key="2">
    <source>
        <dbReference type="EMBL" id="RKF30988.1"/>
    </source>
</evidence>
<keyword evidence="3" id="KW-1185">Reference proteome</keyword>
<reference evidence="2 3" key="1">
    <citation type="submission" date="2016-07" db="EMBL/GenBank/DDBJ databases">
        <title>Genome analysis of Sphingobacterium siyangense T12B17.</title>
        <authorList>
            <person name="Xu D."/>
            <person name="Su Y."/>
            <person name="Zheng S."/>
        </authorList>
    </citation>
    <scope>NUCLEOTIDE SEQUENCE [LARGE SCALE GENOMIC DNA]</scope>
    <source>
        <strain evidence="2 3">T12B17</strain>
    </source>
</reference>
<name>A0A420FDH0_9SPHI</name>
<comment type="caution">
    <text evidence="2">The sequence shown here is derived from an EMBL/GenBank/DDBJ whole genome shotgun (WGS) entry which is preliminary data.</text>
</comment>
<dbReference type="EMBL" id="MCAQ01000029">
    <property type="protein sequence ID" value="RKF30988.1"/>
    <property type="molecule type" value="Genomic_DNA"/>
</dbReference>
<dbReference type="SUPFAM" id="SSF81296">
    <property type="entry name" value="E set domains"/>
    <property type="match status" value="1"/>
</dbReference>
<evidence type="ECO:0000313" key="3">
    <source>
        <dbReference type="Proteomes" id="UP000286402"/>
    </source>
</evidence>
<protein>
    <recommendedName>
        <fullName evidence="1">IPT/TIG domain-containing protein</fullName>
    </recommendedName>
</protein>
<dbReference type="InterPro" id="IPR013783">
    <property type="entry name" value="Ig-like_fold"/>
</dbReference>
<gene>
    <name evidence="2" type="ORF">BCY89_18885</name>
</gene>
<feature type="domain" description="IPT/TIG" evidence="1">
    <location>
        <begin position="495"/>
        <end position="560"/>
    </location>
</feature>
<dbReference type="Pfam" id="PF01833">
    <property type="entry name" value="TIG"/>
    <property type="match status" value="1"/>
</dbReference>
<accession>A0A420FDH0</accession>
<dbReference type="InterPro" id="IPR002909">
    <property type="entry name" value="IPT_dom"/>
</dbReference>
<dbReference type="InterPro" id="IPR014756">
    <property type="entry name" value="Ig_E-set"/>
</dbReference>
<dbReference type="CDD" id="cd00102">
    <property type="entry name" value="IPT"/>
    <property type="match status" value="1"/>
</dbReference>
<dbReference type="Proteomes" id="UP000286402">
    <property type="component" value="Unassembled WGS sequence"/>
</dbReference>
<evidence type="ECO:0000259" key="1">
    <source>
        <dbReference type="Pfam" id="PF01833"/>
    </source>
</evidence>
<sequence>MNFHTWINQLTKLRVLTCICNLLGLLLFSCAKDVIIIPPDTNPTEVVLLAPLSNTSNNLTLSAEVRYLNNNDIILSHGFMVHGRTGDTYIKREYPIASTLKSGSFTYKIPDPEIYKEGYYYSYKYFVKSERETYLSKSDQFRINNIKVIAKEDLKIAAGEIITIEGEFTNIEKDYDLYYSFHEEKKMPFEIVNSGKAIRFKVPEGVKQGYNVTFRLISKNQEEPHLAAIIAKAFIVGTLALPTSYSYYYDDILRLPYPTDYSEKPGLEVFVGNIFLRHSDEMDLRYLIDNQKGKKFPMGYTNGRDTITFPQPLQLIEPDPNEFKVIPAYVHPGTKFEVFGSGPDKFNFGGHVTVGNQHVIYNQVDRNAKKGELTISDLPEGDYPMIMNNNHFTYKSANTIKVKKMNIASSSPSEAYAGDKITLKGTFVKGQSYTLEIDKTNTSSTTCTTTGEVNFEIPQFMTAGKYQIKMSYKSDMDYQRSYYSNSIPLEIKATTITAIYPLKASTGDLITIEGHGLKGYQAQIATVEARHTLSQNNKIQFEIPNNLPKGKYRINISFTNFGKNNTITATDYLEIN</sequence>
<dbReference type="AlphaFoldDB" id="A0A420FDH0"/>
<dbReference type="Gene3D" id="2.60.40.10">
    <property type="entry name" value="Immunoglobulins"/>
    <property type="match status" value="1"/>
</dbReference>